<protein>
    <submittedName>
        <fullName evidence="3">Nuclear transport factor 2 family protein</fullName>
    </submittedName>
</protein>
<sequence>MAPVDGPARGTCRGHDDDAAARRERAVAEYFAMWVSRDFSRFDELFAPECRYEECYGPVYVGFGELHRWIDAMLARQRVESWDIHEFIHAADGRSLTVTWTFAATERDSYIFDGVSIVRFDDDGRIARIREFRADHRRRRPFAPAPDETDAPEDAGVSGGEVGTPRFDGHVIFEQPDADHGPRSSECCGTIRGSGAQP</sequence>
<evidence type="ECO:0000259" key="2">
    <source>
        <dbReference type="Pfam" id="PF12680"/>
    </source>
</evidence>
<keyword evidence="4" id="KW-1185">Reference proteome</keyword>
<evidence type="ECO:0000256" key="1">
    <source>
        <dbReference type="SAM" id="MobiDB-lite"/>
    </source>
</evidence>
<reference evidence="3 4" key="1">
    <citation type="submission" date="2021-05" db="EMBL/GenBank/DDBJ databases">
        <title>Phylogenetic classification of ten novel species belonging to the genus Bifidobacterium comprising B. colchicus sp. nov., B. abeli sp. nov., B. bicoloris sp. nov., B. guerezis sp. nov., B. rosaliae sp. nov., B. santillanensis sp. nov., B. argentati sp. nov., B. amazzoni sp. nov., B. pluviali sp. nov., and B. pinnaculum sp. nov.</title>
        <authorList>
            <person name="Lugli G.A."/>
            <person name="Ruiz Garcia L."/>
            <person name="Margolles A."/>
            <person name="Ventura M."/>
        </authorList>
    </citation>
    <scope>NUCLEOTIDE SEQUENCE [LARGE SCALE GENOMIC DNA]</scope>
    <source>
        <strain evidence="3 4">6T3</strain>
    </source>
</reference>
<evidence type="ECO:0000313" key="3">
    <source>
        <dbReference type="EMBL" id="MBW3082850.1"/>
    </source>
</evidence>
<dbReference type="Pfam" id="PF12680">
    <property type="entry name" value="SnoaL_2"/>
    <property type="match status" value="1"/>
</dbReference>
<evidence type="ECO:0000313" key="4">
    <source>
        <dbReference type="Proteomes" id="UP000812844"/>
    </source>
</evidence>
<dbReference type="InterPro" id="IPR037401">
    <property type="entry name" value="SnoaL-like"/>
</dbReference>
<comment type="caution">
    <text evidence="3">The sequence shown here is derived from an EMBL/GenBank/DDBJ whole genome shotgun (WGS) entry which is preliminary data.</text>
</comment>
<name>A0ABS6W9H4_9BIFI</name>
<accession>A0ABS6W9H4</accession>
<gene>
    <name evidence="3" type="ORF">KIH73_05595</name>
</gene>
<dbReference type="RefSeq" id="WP_219081411.1">
    <property type="nucleotide sequence ID" value="NZ_JAHBBD010000010.1"/>
</dbReference>
<feature type="domain" description="SnoaL-like" evidence="2">
    <location>
        <begin position="27"/>
        <end position="129"/>
    </location>
</feature>
<organism evidence="3 4">
    <name type="scientific">Bifidobacterium phasiani</name>
    <dbReference type="NCBI Taxonomy" id="2834431"/>
    <lineage>
        <taxon>Bacteria</taxon>
        <taxon>Bacillati</taxon>
        <taxon>Actinomycetota</taxon>
        <taxon>Actinomycetes</taxon>
        <taxon>Bifidobacteriales</taxon>
        <taxon>Bifidobacteriaceae</taxon>
        <taxon>Bifidobacterium</taxon>
    </lineage>
</organism>
<dbReference type="EMBL" id="JAHBBD010000010">
    <property type="protein sequence ID" value="MBW3082850.1"/>
    <property type="molecule type" value="Genomic_DNA"/>
</dbReference>
<proteinExistence type="predicted"/>
<feature type="region of interest" description="Disordered" evidence="1">
    <location>
        <begin position="138"/>
        <end position="198"/>
    </location>
</feature>
<dbReference type="Proteomes" id="UP000812844">
    <property type="component" value="Unassembled WGS sequence"/>
</dbReference>
<feature type="compositionally biased region" description="Basic and acidic residues" evidence="1">
    <location>
        <begin position="167"/>
        <end position="183"/>
    </location>
</feature>